<protein>
    <submittedName>
        <fullName evidence="2">Uncharacterized protein</fullName>
    </submittedName>
</protein>
<feature type="compositionally biased region" description="Basic and acidic residues" evidence="1">
    <location>
        <begin position="65"/>
        <end position="82"/>
    </location>
</feature>
<evidence type="ECO:0000313" key="3">
    <source>
        <dbReference type="Proteomes" id="UP000195569"/>
    </source>
</evidence>
<feature type="region of interest" description="Disordered" evidence="1">
    <location>
        <begin position="62"/>
        <end position="82"/>
    </location>
</feature>
<keyword evidence="3" id="KW-1185">Reference proteome</keyword>
<gene>
    <name evidence="2" type="ORF">BN2476_110221</name>
</gene>
<comment type="caution">
    <text evidence="2">The sequence shown here is derived from an EMBL/GenBank/DDBJ whole genome shotgun (WGS) entry which is preliminary data.</text>
</comment>
<proteinExistence type="predicted"/>
<dbReference type="Proteomes" id="UP000195569">
    <property type="component" value="Unassembled WGS sequence"/>
</dbReference>
<sequence>MEIPVLMRVADAHCDWTSTLACYAQTRPLPYFLAVAIFVPERPVGRASFVYHSSFSSTMSVRYRAQRESPRPGSRGGERRPS</sequence>
<evidence type="ECO:0000313" key="2">
    <source>
        <dbReference type="EMBL" id="SIT37299.1"/>
    </source>
</evidence>
<accession>A0A1N7RQG7</accession>
<evidence type="ECO:0000256" key="1">
    <source>
        <dbReference type="SAM" id="MobiDB-lite"/>
    </source>
</evidence>
<dbReference type="EMBL" id="CYGY02000011">
    <property type="protein sequence ID" value="SIT37299.1"/>
    <property type="molecule type" value="Genomic_DNA"/>
</dbReference>
<organism evidence="2 3">
    <name type="scientific">Paraburkholderia piptadeniae</name>
    <dbReference type="NCBI Taxonomy" id="1701573"/>
    <lineage>
        <taxon>Bacteria</taxon>
        <taxon>Pseudomonadati</taxon>
        <taxon>Pseudomonadota</taxon>
        <taxon>Betaproteobacteria</taxon>
        <taxon>Burkholderiales</taxon>
        <taxon>Burkholderiaceae</taxon>
        <taxon>Paraburkholderia</taxon>
    </lineage>
</organism>
<name>A0A1N7RQG7_9BURK</name>
<dbReference type="AlphaFoldDB" id="A0A1N7RQG7"/>
<reference evidence="2" key="1">
    <citation type="submission" date="2016-12" db="EMBL/GenBank/DDBJ databases">
        <authorList>
            <person name="Moulin L."/>
        </authorList>
    </citation>
    <scope>NUCLEOTIDE SEQUENCE [LARGE SCALE GENOMIC DNA]</scope>
    <source>
        <strain evidence="2">STM 7183</strain>
    </source>
</reference>